<dbReference type="Proteomes" id="UP000887569">
    <property type="component" value="Unplaced"/>
</dbReference>
<name>A0A914ZPK8_PARUN</name>
<dbReference type="WBParaSite" id="PgB11_g031_t01">
    <property type="protein sequence ID" value="PgB11_g031_t01"/>
    <property type="gene ID" value="PgB11_g031"/>
</dbReference>
<keyword evidence="2" id="KW-1185">Reference proteome</keyword>
<accession>A0A914ZPK8</accession>
<protein>
    <submittedName>
        <fullName evidence="3">Uncharacterized protein</fullName>
    </submittedName>
</protein>
<reference evidence="3" key="1">
    <citation type="submission" date="2022-11" db="UniProtKB">
        <authorList>
            <consortium name="WormBaseParasite"/>
        </authorList>
    </citation>
    <scope>IDENTIFICATION</scope>
</reference>
<evidence type="ECO:0000256" key="1">
    <source>
        <dbReference type="SAM" id="MobiDB-lite"/>
    </source>
</evidence>
<evidence type="ECO:0000313" key="2">
    <source>
        <dbReference type="Proteomes" id="UP000887569"/>
    </source>
</evidence>
<feature type="compositionally biased region" description="Basic and acidic residues" evidence="1">
    <location>
        <begin position="25"/>
        <end position="38"/>
    </location>
</feature>
<sequence length="102" mass="12008">QKRANTHERTQTHTETHKNAQKRANTHERTQTHTETHKNAQKRANTQERTQTHTETHKNAQKRANTLATYGERIPDPLCPPLFECNQKRKSLIVLRIEHQEV</sequence>
<feature type="compositionally biased region" description="Basic and acidic residues" evidence="1">
    <location>
        <begin position="1"/>
        <end position="18"/>
    </location>
</feature>
<dbReference type="AlphaFoldDB" id="A0A914ZPK8"/>
<proteinExistence type="predicted"/>
<evidence type="ECO:0000313" key="3">
    <source>
        <dbReference type="WBParaSite" id="PgB11_g031_t01"/>
    </source>
</evidence>
<organism evidence="2 3">
    <name type="scientific">Parascaris univalens</name>
    <name type="common">Nematode worm</name>
    <dbReference type="NCBI Taxonomy" id="6257"/>
    <lineage>
        <taxon>Eukaryota</taxon>
        <taxon>Metazoa</taxon>
        <taxon>Ecdysozoa</taxon>
        <taxon>Nematoda</taxon>
        <taxon>Chromadorea</taxon>
        <taxon>Rhabditida</taxon>
        <taxon>Spirurina</taxon>
        <taxon>Ascaridomorpha</taxon>
        <taxon>Ascaridoidea</taxon>
        <taxon>Ascarididae</taxon>
        <taxon>Parascaris</taxon>
    </lineage>
</organism>
<feature type="region of interest" description="Disordered" evidence="1">
    <location>
        <begin position="1"/>
        <end position="64"/>
    </location>
</feature>